<reference evidence="2 3" key="2">
    <citation type="submission" date="2018-03" db="EMBL/GenBank/DDBJ databases">
        <title>The ancient ancestry and fast evolution of plastids.</title>
        <authorList>
            <person name="Moore K.R."/>
            <person name="Magnabosco C."/>
            <person name="Momper L."/>
            <person name="Gold D.A."/>
            <person name="Bosak T."/>
            <person name="Fournier G.P."/>
        </authorList>
    </citation>
    <scope>NUCLEOTIDE SEQUENCE [LARGE SCALE GENOMIC DNA]</scope>
    <source>
        <strain evidence="2 3">ULC007</strain>
    </source>
</reference>
<dbReference type="OrthoDB" id="951557at2"/>
<dbReference type="GO" id="GO:0005829">
    <property type="term" value="C:cytosol"/>
    <property type="evidence" value="ECO:0007669"/>
    <property type="project" value="TreeGrafter"/>
</dbReference>
<dbReference type="AlphaFoldDB" id="A0A2T1DDH4"/>
<dbReference type="InterPro" id="IPR023892">
    <property type="entry name" value="cNMP-bd"/>
</dbReference>
<dbReference type="STRING" id="1920490.GCA_001895925_00341"/>
<reference evidence="2 3" key="1">
    <citation type="submission" date="2018-02" db="EMBL/GenBank/DDBJ databases">
        <authorList>
            <person name="Cohen D.B."/>
            <person name="Kent A.D."/>
        </authorList>
    </citation>
    <scope>NUCLEOTIDE SEQUENCE [LARGE SCALE GENOMIC DNA]</scope>
    <source>
        <strain evidence="2 3">ULC007</strain>
    </source>
</reference>
<feature type="domain" description="Cyclic nucleotide-binding" evidence="1">
    <location>
        <begin position="170"/>
        <end position="281"/>
    </location>
</feature>
<dbReference type="Proteomes" id="UP000238634">
    <property type="component" value="Unassembled WGS sequence"/>
</dbReference>
<dbReference type="PANTHER" id="PTHR24567">
    <property type="entry name" value="CRP FAMILY TRANSCRIPTIONAL REGULATORY PROTEIN"/>
    <property type="match status" value="1"/>
</dbReference>
<dbReference type="PROSITE" id="PS50042">
    <property type="entry name" value="CNMP_BINDING_3"/>
    <property type="match status" value="2"/>
</dbReference>
<feature type="domain" description="Cyclic nucleotide-binding" evidence="1">
    <location>
        <begin position="5"/>
        <end position="123"/>
    </location>
</feature>
<dbReference type="SMART" id="SM00100">
    <property type="entry name" value="cNMP"/>
    <property type="match status" value="2"/>
</dbReference>
<dbReference type="EMBL" id="PVWG01000016">
    <property type="protein sequence ID" value="PSB18560.1"/>
    <property type="molecule type" value="Genomic_DNA"/>
</dbReference>
<name>A0A2T1DDH4_9CYAN</name>
<accession>A0A2T1DDH4</accession>
<sequence>MTEVLLKELSSSDVDWILATGRREEVTAGTTLIRQGTLVNALYILLDGALTVSVAQADDNPIGRAFAALEGGELSGREIARLTNGEVVGELPFLTSYQSSTTVKALRKSLVLMIPQQQLMEKLQTDITFAAHLYRAIAVLLAHRLEQIVSQIGHSTIVLCQPQIREILCTFAELNDSDIGWMIAAGNAVRIAAGDVLFHAGRPVDAFYILLDGKMVTSIADDESNPLTRAFSNLEETDHVEREFAKLSRGDMVGETPFVEASPPAMTIRAVEDAIVLAIPRWRLAAKLLHDVGFAARFYRVLAILLADKQQGIINRLGYGRITYSSGRSLDDRLTYEDELSSGFLAQVTLAGTRFDWMLKQIRG</sequence>
<dbReference type="Gene3D" id="2.60.120.10">
    <property type="entry name" value="Jelly Rolls"/>
    <property type="match status" value="2"/>
</dbReference>
<dbReference type="PANTHER" id="PTHR24567:SF26">
    <property type="entry name" value="REGULATORY PROTEIN YEIL"/>
    <property type="match status" value="1"/>
</dbReference>
<evidence type="ECO:0000313" key="2">
    <source>
        <dbReference type="EMBL" id="PSB18560.1"/>
    </source>
</evidence>
<evidence type="ECO:0000259" key="1">
    <source>
        <dbReference type="PROSITE" id="PS50042"/>
    </source>
</evidence>
<keyword evidence="3" id="KW-1185">Reference proteome</keyword>
<dbReference type="InterPro" id="IPR014710">
    <property type="entry name" value="RmlC-like_jellyroll"/>
</dbReference>
<protein>
    <submittedName>
        <fullName evidence="2">Cyclic nucleotide-binding protein</fullName>
    </submittedName>
</protein>
<proteinExistence type="predicted"/>
<dbReference type="InterPro" id="IPR000595">
    <property type="entry name" value="cNMP-bd_dom"/>
</dbReference>
<dbReference type="RefSeq" id="WP_073072442.1">
    <property type="nucleotide sequence ID" value="NZ_MPPI01000016.1"/>
</dbReference>
<dbReference type="NCBIfam" id="TIGR03896">
    <property type="entry name" value="cyc_nuc_ocin"/>
    <property type="match status" value="1"/>
</dbReference>
<gene>
    <name evidence="2" type="ORF">C7B65_14780</name>
</gene>
<dbReference type="InterPro" id="IPR018490">
    <property type="entry name" value="cNMP-bd_dom_sf"/>
</dbReference>
<dbReference type="Pfam" id="PF00027">
    <property type="entry name" value="cNMP_binding"/>
    <property type="match status" value="2"/>
</dbReference>
<comment type="caution">
    <text evidence="2">The sequence shown here is derived from an EMBL/GenBank/DDBJ whole genome shotgun (WGS) entry which is preliminary data.</text>
</comment>
<dbReference type="CDD" id="cd00038">
    <property type="entry name" value="CAP_ED"/>
    <property type="match status" value="2"/>
</dbReference>
<organism evidence="2 3">
    <name type="scientific">Phormidesmis priestleyi ULC007</name>
    <dbReference type="NCBI Taxonomy" id="1920490"/>
    <lineage>
        <taxon>Bacteria</taxon>
        <taxon>Bacillati</taxon>
        <taxon>Cyanobacteriota</taxon>
        <taxon>Cyanophyceae</taxon>
        <taxon>Leptolyngbyales</taxon>
        <taxon>Leptolyngbyaceae</taxon>
        <taxon>Phormidesmis</taxon>
    </lineage>
</organism>
<dbReference type="GO" id="GO:0003700">
    <property type="term" value="F:DNA-binding transcription factor activity"/>
    <property type="evidence" value="ECO:0007669"/>
    <property type="project" value="TreeGrafter"/>
</dbReference>
<evidence type="ECO:0000313" key="3">
    <source>
        <dbReference type="Proteomes" id="UP000238634"/>
    </source>
</evidence>
<dbReference type="InterPro" id="IPR050397">
    <property type="entry name" value="Env_Response_Regulators"/>
</dbReference>
<dbReference type="SUPFAM" id="SSF51206">
    <property type="entry name" value="cAMP-binding domain-like"/>
    <property type="match status" value="2"/>
</dbReference>